<dbReference type="PANTHER" id="PTHR43436:SF1">
    <property type="entry name" value="TRANSCRIPTIONAL REGULATORY PROTEIN"/>
    <property type="match status" value="1"/>
</dbReference>
<gene>
    <name evidence="2" type="ORF">RW095_02930</name>
</gene>
<dbReference type="InterPro" id="IPR009594">
    <property type="entry name" value="Tscrpt_reg_HTH_AraC_N"/>
</dbReference>
<keyword evidence="3" id="KW-1185">Reference proteome</keyword>
<evidence type="ECO:0000313" key="3">
    <source>
        <dbReference type="Proteomes" id="UP001302652"/>
    </source>
</evidence>
<name>A0ABZ0ED51_9BURK</name>
<evidence type="ECO:0000259" key="1">
    <source>
        <dbReference type="Pfam" id="PF06719"/>
    </source>
</evidence>
<dbReference type="Proteomes" id="UP001302652">
    <property type="component" value="Chromosome 3"/>
</dbReference>
<protein>
    <submittedName>
        <fullName evidence="2">AraC family transcriptional regulator</fullName>
    </submittedName>
</protein>
<dbReference type="PANTHER" id="PTHR43436">
    <property type="entry name" value="ARAC-FAMILY TRANSCRIPTIONAL REGULATOR"/>
    <property type="match status" value="1"/>
</dbReference>
<sequence>MDHLYELRALVERHGQEGPTETAVGGLTLYVETDLSVVTYVVHQPVLALILGGAKRTVLGGRIFDIVPGDYVAVSVDLPATGQVTQAPYSAVTLDLDLGMLASLIAEPMTPQGAPPAWRSTTLGPICLMRCGDWSGCSTGRRTLQSLRP</sequence>
<accession>A0ABZ0ED51</accession>
<dbReference type="Pfam" id="PF06719">
    <property type="entry name" value="AraC_N"/>
    <property type="match status" value="1"/>
</dbReference>
<reference evidence="2 3" key="1">
    <citation type="submission" date="2023-10" db="EMBL/GenBank/DDBJ databases">
        <title>Surface-active antibiotics is a multifunctional adaptation for post-fire microbes.</title>
        <authorList>
            <person name="Liu M.D."/>
            <person name="Du Y."/>
            <person name="Koupaei S.K."/>
            <person name="Kim N.R."/>
            <person name="Zhang W."/>
            <person name="Traxler M.F."/>
        </authorList>
    </citation>
    <scope>NUCLEOTIDE SEQUENCE [LARGE SCALE GENOMIC DNA]</scope>
    <source>
        <strain evidence="2 3">F3</strain>
    </source>
</reference>
<feature type="domain" description="Transcription regulator HTH AraC N-terminal" evidence="1">
    <location>
        <begin position="24"/>
        <end position="114"/>
    </location>
</feature>
<proteinExistence type="predicted"/>
<evidence type="ECO:0000313" key="2">
    <source>
        <dbReference type="EMBL" id="WOD14444.1"/>
    </source>
</evidence>
<organism evidence="2 3">
    <name type="scientific">Paraburkholderia kirstenboschensis</name>
    <dbReference type="NCBI Taxonomy" id="1245436"/>
    <lineage>
        <taxon>Bacteria</taxon>
        <taxon>Pseudomonadati</taxon>
        <taxon>Pseudomonadota</taxon>
        <taxon>Betaproteobacteria</taxon>
        <taxon>Burkholderiales</taxon>
        <taxon>Burkholderiaceae</taxon>
        <taxon>Paraburkholderia</taxon>
    </lineage>
</organism>
<dbReference type="EMBL" id="CP136511">
    <property type="protein sequence ID" value="WOD14444.1"/>
    <property type="molecule type" value="Genomic_DNA"/>
</dbReference>